<evidence type="ECO:0000256" key="2">
    <source>
        <dbReference type="ARBA" id="ARBA00010004"/>
    </source>
</evidence>
<keyword evidence="6" id="KW-0145">Chemotaxis</keyword>
<comment type="caution">
    <text evidence="13">The sequence shown here is derived from an EMBL/GenBank/DDBJ whole genome shotgun (WGS) entry which is preliminary data.</text>
</comment>
<name>A0A437R8G2_9BURK</name>
<evidence type="ECO:0000256" key="6">
    <source>
        <dbReference type="ARBA" id="ARBA00022500"/>
    </source>
</evidence>
<dbReference type="NCBIfam" id="TIGR02473">
    <property type="entry name" value="flagell_FliJ"/>
    <property type="match status" value="1"/>
</dbReference>
<evidence type="ECO:0000256" key="1">
    <source>
        <dbReference type="ARBA" id="ARBA00004413"/>
    </source>
</evidence>
<feature type="coiled-coil region" evidence="11">
    <location>
        <begin position="71"/>
        <end position="98"/>
    </location>
</feature>
<dbReference type="GO" id="GO:0044781">
    <property type="term" value="P:bacterial-type flagellum organization"/>
    <property type="evidence" value="ECO:0007669"/>
    <property type="project" value="UniProtKB-KW"/>
</dbReference>
<comment type="subcellular location">
    <subcellularLocation>
        <location evidence="1">Cell membrane</location>
        <topology evidence="1">Peripheral membrane protein</topology>
        <orientation evidence="1">Cytoplasmic side</orientation>
    </subcellularLocation>
</comment>
<dbReference type="GO" id="GO:0005886">
    <property type="term" value="C:plasma membrane"/>
    <property type="evidence" value="ECO:0007669"/>
    <property type="project" value="UniProtKB-SubCell"/>
</dbReference>
<keyword evidence="7" id="KW-1005">Bacterial flagellum biogenesis</keyword>
<evidence type="ECO:0000313" key="13">
    <source>
        <dbReference type="EMBL" id="RVU43025.1"/>
    </source>
</evidence>
<keyword evidence="14" id="KW-1185">Reference proteome</keyword>
<evidence type="ECO:0000256" key="10">
    <source>
        <dbReference type="ARBA" id="ARBA00023225"/>
    </source>
</evidence>
<keyword evidence="5" id="KW-1003">Cell membrane</keyword>
<dbReference type="RefSeq" id="WP_128230758.1">
    <property type="nucleotide sequence ID" value="NZ_SACR01000008.1"/>
</dbReference>
<proteinExistence type="inferred from homology"/>
<keyword evidence="13" id="KW-0282">Flagellum</keyword>
<keyword evidence="8" id="KW-0653">Protein transport</keyword>
<comment type="similarity">
    <text evidence="2">Belongs to the FliJ family.</text>
</comment>
<dbReference type="GO" id="GO:0015031">
    <property type="term" value="P:protein transport"/>
    <property type="evidence" value="ECO:0007669"/>
    <property type="project" value="UniProtKB-KW"/>
</dbReference>
<keyword evidence="9" id="KW-0472">Membrane</keyword>
<feature type="region of interest" description="Disordered" evidence="12">
    <location>
        <begin position="117"/>
        <end position="163"/>
    </location>
</feature>
<dbReference type="GO" id="GO:0009288">
    <property type="term" value="C:bacterial-type flagellum"/>
    <property type="evidence" value="ECO:0007669"/>
    <property type="project" value="InterPro"/>
</dbReference>
<dbReference type="Gene3D" id="1.10.287.1700">
    <property type="match status" value="1"/>
</dbReference>
<dbReference type="Pfam" id="PF02050">
    <property type="entry name" value="FliJ"/>
    <property type="match status" value="1"/>
</dbReference>
<keyword evidence="13" id="KW-0966">Cell projection</keyword>
<reference evidence="13 14" key="1">
    <citation type="submission" date="2019-01" db="EMBL/GenBank/DDBJ databases">
        <authorList>
            <person name="Chen W.-M."/>
        </authorList>
    </citation>
    <scope>NUCLEOTIDE SEQUENCE [LARGE SCALE GENOMIC DNA]</scope>
    <source>
        <strain evidence="13 14">KYPY4</strain>
    </source>
</reference>
<evidence type="ECO:0000256" key="9">
    <source>
        <dbReference type="ARBA" id="ARBA00023136"/>
    </source>
</evidence>
<feature type="compositionally biased region" description="Basic and acidic residues" evidence="12">
    <location>
        <begin position="117"/>
        <end position="137"/>
    </location>
</feature>
<evidence type="ECO:0000256" key="3">
    <source>
        <dbReference type="ARBA" id="ARBA00020392"/>
    </source>
</evidence>
<evidence type="ECO:0000256" key="4">
    <source>
        <dbReference type="ARBA" id="ARBA00022448"/>
    </source>
</evidence>
<protein>
    <recommendedName>
        <fullName evidence="3">Flagellar FliJ protein</fullName>
    </recommendedName>
</protein>
<evidence type="ECO:0000256" key="11">
    <source>
        <dbReference type="SAM" id="Coils"/>
    </source>
</evidence>
<evidence type="ECO:0000256" key="7">
    <source>
        <dbReference type="ARBA" id="ARBA00022795"/>
    </source>
</evidence>
<dbReference type="PANTHER" id="PTHR38786">
    <property type="entry name" value="FLAGELLAR FLIJ PROTEIN"/>
    <property type="match status" value="1"/>
</dbReference>
<gene>
    <name evidence="13" type="primary">fliJ</name>
    <name evidence="13" type="ORF">EOE66_21240</name>
</gene>
<dbReference type="InterPro" id="IPR052570">
    <property type="entry name" value="FliJ"/>
</dbReference>
<keyword evidence="10" id="KW-1006">Bacterial flagellum protein export</keyword>
<dbReference type="Proteomes" id="UP000285575">
    <property type="component" value="Unassembled WGS sequence"/>
</dbReference>
<evidence type="ECO:0000313" key="14">
    <source>
        <dbReference type="Proteomes" id="UP000285575"/>
    </source>
</evidence>
<evidence type="ECO:0000256" key="12">
    <source>
        <dbReference type="SAM" id="MobiDB-lite"/>
    </source>
</evidence>
<dbReference type="GO" id="GO:0071973">
    <property type="term" value="P:bacterial-type flagellum-dependent cell motility"/>
    <property type="evidence" value="ECO:0007669"/>
    <property type="project" value="InterPro"/>
</dbReference>
<dbReference type="AlphaFoldDB" id="A0A437R8G2"/>
<accession>A0A437R8G2</accession>
<organism evidence="13 14">
    <name type="scientific">Rubrivivax rivuli</name>
    <dbReference type="NCBI Taxonomy" id="1862385"/>
    <lineage>
        <taxon>Bacteria</taxon>
        <taxon>Pseudomonadati</taxon>
        <taxon>Pseudomonadota</taxon>
        <taxon>Betaproteobacteria</taxon>
        <taxon>Burkholderiales</taxon>
        <taxon>Sphaerotilaceae</taxon>
        <taxon>Rubrivivax</taxon>
    </lineage>
</organism>
<dbReference type="OrthoDB" id="8687958at2"/>
<sequence>MTAALHTLLEHAERERDEAVSALLQAEEHHRRLLAQQEQLLAYREDYRARHPAQGGRSASIELIRCHQGFMQRLDQALQQQQHALLQTEARVGELRQALVAQETRVASVRKLLERRGTQARHLAERQDQRRSDETAMHQHRRRNEDGGAGGWRLGFEAAPLPH</sequence>
<keyword evidence="13" id="KW-0969">Cilium</keyword>
<dbReference type="GO" id="GO:0006935">
    <property type="term" value="P:chemotaxis"/>
    <property type="evidence" value="ECO:0007669"/>
    <property type="project" value="UniProtKB-KW"/>
</dbReference>
<dbReference type="InterPro" id="IPR012823">
    <property type="entry name" value="Flagell_FliJ"/>
</dbReference>
<evidence type="ECO:0000256" key="8">
    <source>
        <dbReference type="ARBA" id="ARBA00022927"/>
    </source>
</evidence>
<keyword evidence="11" id="KW-0175">Coiled coil</keyword>
<evidence type="ECO:0000256" key="5">
    <source>
        <dbReference type="ARBA" id="ARBA00022475"/>
    </source>
</evidence>
<dbReference type="PANTHER" id="PTHR38786:SF1">
    <property type="entry name" value="FLAGELLAR FLIJ PROTEIN"/>
    <property type="match status" value="1"/>
</dbReference>
<dbReference type="InterPro" id="IPR053716">
    <property type="entry name" value="Flag_assembly_chemotaxis_eff"/>
</dbReference>
<dbReference type="EMBL" id="SACR01000008">
    <property type="protein sequence ID" value="RVU43025.1"/>
    <property type="molecule type" value="Genomic_DNA"/>
</dbReference>
<keyword evidence="4" id="KW-0813">Transport</keyword>